<dbReference type="PROSITE" id="PS50011">
    <property type="entry name" value="PROTEIN_KINASE_DOM"/>
    <property type="match status" value="1"/>
</dbReference>
<dbReference type="SUPFAM" id="SSF56112">
    <property type="entry name" value="Protein kinase-like (PK-like)"/>
    <property type="match status" value="1"/>
</dbReference>
<dbReference type="Gene3D" id="3.80.10.10">
    <property type="entry name" value="Ribonuclease Inhibitor"/>
    <property type="match status" value="1"/>
</dbReference>
<protein>
    <submittedName>
        <fullName evidence="4">7605_t:CDS:1</fullName>
    </submittedName>
</protein>
<gene>
    <name evidence="4" type="ORF">FCALED_LOCUS1663</name>
</gene>
<dbReference type="AlphaFoldDB" id="A0A9N8VTF2"/>
<feature type="domain" description="Protein kinase" evidence="3">
    <location>
        <begin position="1"/>
        <end position="204"/>
    </location>
</feature>
<dbReference type="Proteomes" id="UP000789570">
    <property type="component" value="Unassembled WGS sequence"/>
</dbReference>
<dbReference type="GO" id="GO:0004672">
    <property type="term" value="F:protein kinase activity"/>
    <property type="evidence" value="ECO:0007669"/>
    <property type="project" value="InterPro"/>
</dbReference>
<dbReference type="PANTHER" id="PTHR44329:SF298">
    <property type="entry name" value="MIXED LINEAGE KINASE DOMAIN-LIKE PROTEIN"/>
    <property type="match status" value="1"/>
</dbReference>
<evidence type="ECO:0000256" key="2">
    <source>
        <dbReference type="ARBA" id="ARBA00022840"/>
    </source>
</evidence>
<dbReference type="GO" id="GO:0097527">
    <property type="term" value="P:necroptotic signaling pathway"/>
    <property type="evidence" value="ECO:0007669"/>
    <property type="project" value="TreeGrafter"/>
</dbReference>
<dbReference type="InterPro" id="IPR001245">
    <property type="entry name" value="Ser-Thr/Tyr_kinase_cat_dom"/>
</dbReference>
<keyword evidence="2" id="KW-0067">ATP-binding</keyword>
<evidence type="ECO:0000256" key="1">
    <source>
        <dbReference type="ARBA" id="ARBA00022741"/>
    </source>
</evidence>
<evidence type="ECO:0000313" key="5">
    <source>
        <dbReference type="Proteomes" id="UP000789570"/>
    </source>
</evidence>
<organism evidence="4 5">
    <name type="scientific">Funneliformis caledonium</name>
    <dbReference type="NCBI Taxonomy" id="1117310"/>
    <lineage>
        <taxon>Eukaryota</taxon>
        <taxon>Fungi</taxon>
        <taxon>Fungi incertae sedis</taxon>
        <taxon>Mucoromycota</taxon>
        <taxon>Glomeromycotina</taxon>
        <taxon>Glomeromycetes</taxon>
        <taxon>Glomerales</taxon>
        <taxon>Glomeraceae</taxon>
        <taxon>Funneliformis</taxon>
    </lineage>
</organism>
<dbReference type="GO" id="GO:0005524">
    <property type="term" value="F:ATP binding"/>
    <property type="evidence" value="ECO:0007669"/>
    <property type="project" value="UniProtKB-KW"/>
</dbReference>
<dbReference type="PANTHER" id="PTHR44329">
    <property type="entry name" value="SERINE/THREONINE-PROTEIN KINASE TNNI3K-RELATED"/>
    <property type="match status" value="1"/>
</dbReference>
<dbReference type="InterPro" id="IPR011009">
    <property type="entry name" value="Kinase-like_dom_sf"/>
</dbReference>
<proteinExistence type="predicted"/>
<dbReference type="OrthoDB" id="550575at2759"/>
<dbReference type="SUPFAM" id="SSF52047">
    <property type="entry name" value="RNI-like"/>
    <property type="match status" value="1"/>
</dbReference>
<evidence type="ECO:0000313" key="4">
    <source>
        <dbReference type="EMBL" id="CAG8459314.1"/>
    </source>
</evidence>
<dbReference type="SUPFAM" id="SSF48403">
    <property type="entry name" value="Ankyrin repeat"/>
    <property type="match status" value="1"/>
</dbReference>
<dbReference type="InterPro" id="IPR032675">
    <property type="entry name" value="LRR_dom_sf"/>
</dbReference>
<dbReference type="Pfam" id="PF07714">
    <property type="entry name" value="PK_Tyr_Ser-Thr"/>
    <property type="match status" value="1"/>
</dbReference>
<name>A0A9N8VTF2_9GLOM</name>
<dbReference type="EMBL" id="CAJVPQ010000223">
    <property type="protein sequence ID" value="CAG8459314.1"/>
    <property type="molecule type" value="Genomic_DNA"/>
</dbReference>
<comment type="caution">
    <text evidence="4">The sequence shown here is derived from an EMBL/GenBank/DDBJ whole genome shotgun (WGS) entry which is preliminary data.</text>
</comment>
<dbReference type="InterPro" id="IPR036770">
    <property type="entry name" value="Ankyrin_rpt-contain_sf"/>
</dbReference>
<dbReference type="Gene3D" id="1.10.510.10">
    <property type="entry name" value="Transferase(Phosphotransferase) domain 1"/>
    <property type="match status" value="1"/>
</dbReference>
<dbReference type="InterPro" id="IPR051681">
    <property type="entry name" value="Ser/Thr_Kinases-Pseudokinases"/>
</dbReference>
<dbReference type="Gene3D" id="1.25.40.20">
    <property type="entry name" value="Ankyrin repeat-containing domain"/>
    <property type="match status" value="1"/>
</dbReference>
<reference evidence="4" key="1">
    <citation type="submission" date="2021-06" db="EMBL/GenBank/DDBJ databases">
        <authorList>
            <person name="Kallberg Y."/>
            <person name="Tangrot J."/>
            <person name="Rosling A."/>
        </authorList>
    </citation>
    <scope>NUCLEOTIDE SEQUENCE</scope>
    <source>
        <strain evidence="4">UK204</strain>
    </source>
</reference>
<evidence type="ECO:0000259" key="3">
    <source>
        <dbReference type="PROSITE" id="PS50011"/>
    </source>
</evidence>
<dbReference type="InterPro" id="IPR000719">
    <property type="entry name" value="Prot_kinase_dom"/>
</dbReference>
<keyword evidence="1" id="KW-0547">Nucleotide-binding</keyword>
<keyword evidence="5" id="KW-1185">Reference proteome</keyword>
<sequence length="1035" mass="119332">MAQCIKWIDDIVKLRHINLIPFEEFDAKEGDDRVNYWKKTGIKVSSKIVQNNLIVDDEMNKLFLHEYPWNIVFHQNRVKLSNFGMIKYLTSPTSVDASTLDEFSINNVPYVEPQLLLDKSYRKDARSDIYGLGVIMWEISSGRSPYQDDPIKRNLIFNILHNKRENVIPNTPIAYSEFYTRCWNNDPTKRPIIGILLKQLKNLLDIMNTGHKSSNRMSEQELLEMAKDAMTAELWLTKIDKKIEKPTPTQITKIVTTEHDKKSLKITTEGLNVSNVRKEIKHTNTTVITNEPELTMEQTTLKKSWKKKVKTRAKKLVRRLSGSEKLFRRSSGRSTHVLSEGADWTTVLSDKEKETPTTPRSETSLKGRGFFNIGRSYSDNSMKRISTITAEPDKFPYSEYCRMLFASNNWTINSAPCFAAYHVRQGDIDGLKWHVKVQEEEVNKVQQVTGPRNSYRRPLESLMIEAAQYCPGEKIIETFNVLRSLKATCDCTNSYTGGSPINYLGENKSLFSAETNSKHFKESLIYLMSNGCSINSTKNNGDTLLLTILFKWHKGLTPNLLRFCLENGANPNSRNEIGGNPLGYTLTQVRFNYHCGPFEKIYKIIKLLVSHGADVNKQITIPGKKLPNLLFVCVDMGINMREEWVKKLIKMAFDLTDDQKEKELIKSGEALNVLGYAAKLSQLETIKVLLDRIYSLSSPESIKEALNVTGSEEGEQRKFLKSWLKESGKEKRDKYWSANSTPILWSNIIPSQGIITTYMAFFTEKEQKVLEKSGITFDKVCERKSATYCYPSFLKSISMQELSQAIFLWCRNNCPQPISKQYNLLLRGILNIFAKHCVTLYQLDLDKRSLLDNLHHELWILLQEPNYQSFISNIKQLSLDVRKLVNVECLELLCQTCQRLKILKVDMTLDETYWSSDQKLAEIIKSQKELKTFYLRRGKITPTIISALEYHAKSLKMLHFRRVDFKKCKSLRSIFKESNQLEVLIVHGCKNLSENICKELMNTTSFPKLVEVDCEGLVTWNTIIKRHDYQNIKVI</sequence>
<accession>A0A9N8VTF2</accession>